<reference evidence="1" key="1">
    <citation type="submission" date="2022-04" db="EMBL/GenBank/DDBJ databases">
        <title>Genome of the entomopathogenic fungus Entomophthora muscae.</title>
        <authorList>
            <person name="Elya C."/>
            <person name="Lovett B.R."/>
            <person name="Lee E."/>
            <person name="Macias A.M."/>
            <person name="Hajek A.E."/>
            <person name="De Bivort B.L."/>
            <person name="Kasson M.T."/>
            <person name="De Fine Licht H.H."/>
            <person name="Stajich J.E."/>
        </authorList>
    </citation>
    <scope>NUCLEOTIDE SEQUENCE</scope>
    <source>
        <strain evidence="1">Berkeley</strain>
    </source>
</reference>
<dbReference type="EMBL" id="QTSX02004265">
    <property type="protein sequence ID" value="KAJ9067181.1"/>
    <property type="molecule type" value="Genomic_DNA"/>
</dbReference>
<dbReference type="Proteomes" id="UP001165960">
    <property type="component" value="Unassembled WGS sequence"/>
</dbReference>
<protein>
    <submittedName>
        <fullName evidence="1">Uncharacterized protein</fullName>
    </submittedName>
</protein>
<comment type="caution">
    <text evidence="1">The sequence shown here is derived from an EMBL/GenBank/DDBJ whole genome shotgun (WGS) entry which is preliminary data.</text>
</comment>
<accession>A0ACC2SY64</accession>
<proteinExistence type="predicted"/>
<evidence type="ECO:0000313" key="2">
    <source>
        <dbReference type="Proteomes" id="UP001165960"/>
    </source>
</evidence>
<name>A0ACC2SY64_9FUNG</name>
<evidence type="ECO:0000313" key="1">
    <source>
        <dbReference type="EMBL" id="KAJ9067181.1"/>
    </source>
</evidence>
<organism evidence="1 2">
    <name type="scientific">Entomophthora muscae</name>
    <dbReference type="NCBI Taxonomy" id="34485"/>
    <lineage>
        <taxon>Eukaryota</taxon>
        <taxon>Fungi</taxon>
        <taxon>Fungi incertae sedis</taxon>
        <taxon>Zoopagomycota</taxon>
        <taxon>Entomophthoromycotina</taxon>
        <taxon>Entomophthoromycetes</taxon>
        <taxon>Entomophthorales</taxon>
        <taxon>Entomophthoraceae</taxon>
        <taxon>Entomophthora</taxon>
    </lineage>
</organism>
<keyword evidence="2" id="KW-1185">Reference proteome</keyword>
<gene>
    <name evidence="1" type="ORF">DSO57_1002244</name>
</gene>
<sequence length="450" mass="50075">MTAFDDNIEFRNKNHCGLPPDVRVADILDAQADGPLGDYPCVKFHSGQDYTNVTFKEFRDIVYAAAQVFHKELQKHAEKTTQLMPVGYLSSSGNDYVFNMFSLLVLNVTPVVLSPKNSIGILVHLLNASGARVLIYKEEYREAAKSCAERIPGLEIVKSIQLNPALLQPKPIGFTPLVQVSPKDVQEHIFLIAHSSGSTSYPKLMRLSNRNGRNTFDRMQQNTIAYSGTQLLLAPLFHLYGIVSFMGFFFGGGLTAFPKAKAPMPRQILDDISKAGAVILTCLPFQLKQLAEYCQADEAAWETLYKLKYLIFAEAMLSPEICKLYTSKGITLKSGYGALEVGTLASSSQVNPSCSILTLKRGIKYSLVNVEGDTAQLMIHHDDLSLATGVSPQNEGYLIDDRLKILRHDIDQDILQFSVFGRVDNTIFLRLWREDKPCSTGRKDDYISSN</sequence>